<protein>
    <submittedName>
        <fullName evidence="3">Conserved repeat domain-containing protein/fimbrial isopeptide formation D2 domain-containing protein</fullName>
    </submittedName>
</protein>
<sequence>MLSLPFSQVVLADSFKVSDFETVPGSPGTPDGCVIDGPFATTTDGTSRTMAPDDQLSIDRSCTIKNFSCDIPLNSTLNFAGAPDGTLIVFDSVCYGGNFACANVEGSVSVWAVNGSDFSSVREGCQNLVIPVEKIEKQAEDLDGNPISSVTIGVPFVYTLDVPVLYDPVNGTVLQTAGSLNDIDSIRIWDDLSSGTLGVDLSLLDIRAYYEDTTGTTTEMSPGDYSVSNSGNFNDPGILTFEIRNPSTLPAGAQVHFEIEVVLEESGLNTIGKLFTNVAEWEFARVIDGTRYDPLPGENGIAQLLSISSPDLVMNKQTSATAVNFADTPEYTLSVQNVGGAPAWNIEIEDELPVGMREFDPTTAPITVTRAGVALTENTHYQVGYDTASGLLTLELLDAAGGLGPNEILVITYSSQLDSPAGDPPANGDQLTNVASAVAWYNDSTANPDRVGYVGQRDDGTVGIDDEQDAATIEAALSGYYFEKTVSNVTTGESPTTTAAPGDRLRYRLRLFNLDQDIYNAQITDQLDPASFDLASATVDQSTCPSGAVCAIDGSGLLSITGDLDVLPGTALSSIEVVFEVNVLGSLANGEVVSNQAQLEAADQDTGGNTLTAVSDDPNDAEGVVNQADPQGETANPTDITIISPGRLIKDGPADTSVTIGEVFDYTITVPSNLVDAPLYDVHVLDSLPSNLELVSASALVGGTTYNLANTGTATELVLEETVTGLDIPANEQALVTLKVRLKNQIDNQDTTAPFVNTASYTYSRTQGGLQTDDAGTEDSAPAITIVEPDLTALKTVTNVTRGGTTAAQGGDILEYTVELANAGSSTAYDVSITDTLPAGLTLEPGTAEITLGGTTTLVEPGISGSLLTWGRANGDDSLDIPVGETLRLVYRVNVSGVDGSDLVNSVQADWTSLDEGSIEERTGSGAPDEAALNDYFITATSTLASIDTTSLAKAVIDDTWNSGIATTANTNARAGDTITYQLTLTLPEGLTRDVTVTDVLEPGLAFVDVVSINGVTSAPYAGNGVFSHADIPASSVPAADQTGTLTWTLGDITNAANNDPSDDQFVIVYRARVQHGPAEDPAPTPTSTILNNQATLGYTFADGTATTTAPDGASVEVLQPQITELTKTGVVVPDDGSTIGDGQSAATAYVVDIATDTMDFTLQACNAGEGPAYGVRLTDDLPAELDETSINSVAVAIDGAALAAGDYTYTAPAARDGSMVFTLDVPLEASSCVTVGYSIGFHTDLAPDQVWSNVASLDAYWSRETRDSANAREYIAINPVASDSVWMTNSFEVAAPTKSVSVSEATIGEEVVYTITVPGTPVNAALSGVTVTDLLDPALQYVDASVALDGSALGVGTNQNGQELSWAIGTIPAGQQAVITLTTWVANTQNVNAGIAPVGNTASYTYQSGGVEVDGGSSTQVEFTVVEPDLAMAKNVANITNPGQPAASGDELEYTLTLTNSGTSTAFNTNIADTLPAELSFIAGSASVTLDGGALAGFNSTPQVSGDTLTWGRDNADTSLAIPAGSVLELTYRVTVDTITAQDIVNSALADWTSLDGAFAGNRERTGDGCPNITAPNIYCTGAQSGLGVDYSIDLTKAATGDSWNGDGNLRVGDTVEYTLTLALVEGTHNDLVLSDSLPQGMAFVEMVSADYFGTPPATLPAPDVSADLRTVTWTLDEVTNPVDGDPANDYLTIVYRARVQNGDVLGQEPTTQSLTNTVTLNYPVGGVQAAPLTASATVSALQPLLAVSKSAVTSVDGDAVIRAGETATYTVDITNNGAAPAYDTVLVDTLPVGLRQGGVTHVSATLVSSGTNVAVTPTFDSATGTATWDFDPATNAAINPGETLRVVYTVTGDSDLGAGITLTNTAQVQRYYSFDNAQPPVNSSVDWREEYGPSEVATFDLTTPVPGVLGKSTAQDTVAIGEQLTYTITVPEVPADVALQDVRIHDDLSATGVDLGFVSASLGGVALTNTGTVDNLVLVDNNGGISIPAGGQVEVLVTVEVLNTATNQARTEPFVNHAWYDYDNGTARLGDDASTGADANPVTIVHPELVVEKTGPASISVSTPENFTLTVQNTGASSAWNVTLTDWLPNPTPGGICDTQPVIQSAAIQKADGTSVSLAAADFAVNFIAGDPTCEFTATLQTDDALEPGDRLTLDYQVALDEDNIHNSTLVNIAGATQWFSAGASSSERFAYQRQLTDGTPGVVDHQDSHEFVVEGAVLETRKTVFNVTTGQSGATASPGDRLRYSIEIQNTSDVPLSDFTLLDELDRLNASAMFEPGTLGDVQVSSGTVAVTDNGGARGTGLLEVSNLQIEAAGQVNDTVTVVFEATLAPVITSGTVVLNQAQLSIGGEQFGVSDDPAIGGTEDPTETLISSEPLFEVEKTSQDLSGDAAVLLPGETLRYTLTVTNIGGEDAIDMVLRDQVPANTTYVAGSTTLNGAAVADEAGTTALAAGMPVNSPGEADGVLLADPSGSRNGAAVVTFDVTINDVNEGTLISNQGFLNGGGAGSGSSSETPSDDPATATVDDPTVDVVGQVASLRTQKTVAISKDGTTAGILDPLDTLTYTITVTNIGGVDATGVVLTDELPANTTYVTGSLQVNGSQVDATATQLPLIGGVPLPSEGAVLAVDETVTVTFDVTVNDGTPTGTVISNQGEVTADGLPLTLTDADGSPSNGAQPTEIVVGDAQQLSITKEVAVVGGGAAEAGATLEYLVRVTNISTVPASNVVITDDLLAAGDGVLTYVEGSAALDGQAAGISVNGSVISADFGTTYGDLAAGDSALLRFRAQLGADLEIGSTVLNTAFVDWNDPASREEASVAIDIGGTPGTANLAGYLWRDTDFDGERETEEELLPNWTVELYRNNALLETAQSNEDGYFQFTGLVPNDMDGSGYELRYSAPGAGSNTASLGNADSDFTNGPQRISEIFVASGSSLQDLNLPLAPNGVIYDSVLRAPVAGAVVTMLRASSGAELPDSCFDDPQQQGQVTQAGGYYKFDLNFSSAACPAGSDYLIRVEMPGEGYVAGESAIIPPQTNTDSAGFDVAACLGSGADAVPATAEHCEAQAFATAPSIDVDARSPETHYYLRLRLDDNRVPGESQLFNNHIAVDPQLDGALSITKTASMLNVTRSQLVPYTITFSNTTGVPLADLQLVDFFPAGFKYVAGSARLDGEAVEPEVNGLELSWSGLRIYPEQTRKVKLLLVAGSGVGEGEYVNRARLFQGLSGQQLSGEASATVRVIPDPTFDCTDVIGKVFDDKNMNGYQDTGEGGVPGARVVTATGLNATTDAHGRFHITCAVVPNQDRGSNFVLKLDDRSLPSGYRLTTENPRVQRATRGKMIKFNFGAGLHRVVRLDLAEAVFEPRTTELRPQWHSRTELLLEKLAEAPSVLRLSYLAENEDPALVERRLQAIKAEVAEAWATEYGDYELTIETEVFWRRGAPPSRGDLLGGWE</sequence>
<dbReference type="Gene3D" id="2.60.40.10">
    <property type="entry name" value="Immunoglobulins"/>
    <property type="match status" value="2"/>
</dbReference>
<dbReference type="InterPro" id="IPR013783">
    <property type="entry name" value="Ig-like_fold"/>
</dbReference>
<evidence type="ECO:0000313" key="4">
    <source>
        <dbReference type="Proteomes" id="UP000199305"/>
    </source>
</evidence>
<feature type="domain" description="DUF11" evidence="2">
    <location>
        <begin position="805"/>
        <end position="907"/>
    </location>
</feature>
<name>A0A1G8XKE0_9GAMM</name>
<dbReference type="Proteomes" id="UP000199305">
    <property type="component" value="Unassembled WGS sequence"/>
</dbReference>
<feature type="domain" description="DUF11" evidence="2">
    <location>
        <begin position="2392"/>
        <end position="2441"/>
    </location>
</feature>
<reference evidence="4" key="1">
    <citation type="submission" date="2016-10" db="EMBL/GenBank/DDBJ databases">
        <authorList>
            <person name="Varghese N."/>
            <person name="Submissions S."/>
        </authorList>
    </citation>
    <scope>NUCLEOTIDE SEQUENCE [LARGE SCALE GENOMIC DNA]</scope>
    <source>
        <strain evidence="4">CGMCC 1.10658</strain>
    </source>
</reference>
<feature type="domain" description="DUF11" evidence="2">
    <location>
        <begin position="2559"/>
        <end position="2658"/>
    </location>
</feature>
<feature type="region of interest" description="Disordered" evidence="1">
    <location>
        <begin position="2501"/>
        <end position="2526"/>
    </location>
</feature>
<gene>
    <name evidence="3" type="ORF">SAMN05216212_1132</name>
</gene>
<dbReference type="EMBL" id="FNFH01000002">
    <property type="protein sequence ID" value="SDJ90926.1"/>
    <property type="molecule type" value="Genomic_DNA"/>
</dbReference>
<dbReference type="InterPro" id="IPR051172">
    <property type="entry name" value="Chlamydia_OmcB"/>
</dbReference>
<organism evidence="3 4">
    <name type="scientific">Microbulbifer yueqingensis</name>
    <dbReference type="NCBI Taxonomy" id="658219"/>
    <lineage>
        <taxon>Bacteria</taxon>
        <taxon>Pseudomonadati</taxon>
        <taxon>Pseudomonadota</taxon>
        <taxon>Gammaproteobacteria</taxon>
        <taxon>Cellvibrionales</taxon>
        <taxon>Microbulbiferaceae</taxon>
        <taxon>Microbulbifer</taxon>
    </lineage>
</organism>
<accession>A0A1G8XKE0</accession>
<dbReference type="SUPFAM" id="SSF117074">
    <property type="entry name" value="Hypothetical protein PA1324"/>
    <property type="match status" value="1"/>
</dbReference>
<proteinExistence type="predicted"/>
<evidence type="ECO:0000259" key="2">
    <source>
        <dbReference type="Pfam" id="PF01345"/>
    </source>
</evidence>
<keyword evidence="4" id="KW-1185">Reference proteome</keyword>
<dbReference type="NCBIfam" id="TIGR01451">
    <property type="entry name" value="B_ant_repeat"/>
    <property type="match status" value="10"/>
</dbReference>
<dbReference type="NCBIfam" id="TIGR04226">
    <property type="entry name" value="RrgB_K2N_iso_D2"/>
    <property type="match status" value="4"/>
</dbReference>
<feature type="domain" description="DUF11" evidence="2">
    <location>
        <begin position="2689"/>
        <end position="2810"/>
    </location>
</feature>
<dbReference type="STRING" id="658219.SAMN05216212_1132"/>
<feature type="domain" description="DUF11" evidence="2">
    <location>
        <begin position="1757"/>
        <end position="1877"/>
    </location>
</feature>
<feature type="domain" description="DUF11" evidence="2">
    <location>
        <begin position="1298"/>
        <end position="1393"/>
    </location>
</feature>
<feature type="compositionally biased region" description="Low complexity" evidence="1">
    <location>
        <begin position="2510"/>
        <end position="2526"/>
    </location>
</feature>
<dbReference type="InterPro" id="IPR026466">
    <property type="entry name" value="Fim_isopep_form_D2_dom"/>
</dbReference>
<dbReference type="Pfam" id="PF01345">
    <property type="entry name" value="DUF11"/>
    <property type="match status" value="7"/>
</dbReference>
<dbReference type="PANTHER" id="PTHR34819:SF5">
    <property type="entry name" value="CONSERVED REPEAT DOMAIN PROTEIN"/>
    <property type="match status" value="1"/>
</dbReference>
<dbReference type="InterPro" id="IPR001434">
    <property type="entry name" value="OmcB-like_DUF11"/>
</dbReference>
<feature type="domain" description="DUF11" evidence="2">
    <location>
        <begin position="1430"/>
        <end position="1551"/>
    </location>
</feature>
<evidence type="ECO:0000313" key="3">
    <source>
        <dbReference type="EMBL" id="SDJ90926.1"/>
    </source>
</evidence>
<dbReference type="Gene3D" id="2.60.40.740">
    <property type="match status" value="8"/>
</dbReference>
<dbReference type="InterPro" id="IPR047589">
    <property type="entry name" value="DUF11_rpt"/>
</dbReference>
<dbReference type="PANTHER" id="PTHR34819">
    <property type="entry name" value="LARGE CYSTEINE-RICH PERIPLASMIC PROTEIN OMCB"/>
    <property type="match status" value="1"/>
</dbReference>
<feature type="region of interest" description="Disordered" evidence="1">
    <location>
        <begin position="603"/>
        <end position="639"/>
    </location>
</feature>
<evidence type="ECO:0000256" key="1">
    <source>
        <dbReference type="SAM" id="MobiDB-lite"/>
    </source>
</evidence>